<feature type="region of interest" description="Disordered" evidence="5">
    <location>
        <begin position="358"/>
        <end position="395"/>
    </location>
</feature>
<sequence length="1174" mass="130819">MRDIILPPEASNSPMEEETPTPEDEDVIGCLPRLFASAHKDEVEGILAQLPPLCVPGKEHDLEKAFERYQKLLDLYQEQPSLLDRSIPSLLSTLLSYVDLPKTERTRLDRQSSVAMNFAYHLTKVRGHKVMARQLPHSVQYLAPLISCLEAYDKSESARPEKSMLLLWLTIVAKNPFDLRKFDGAASEGATLRRIFDLAMPYLEAAWNRTHYYASLLLAECLARQDGHILLPTTIDRVIKVIEDTVADVEKEASAKGAAAAAPGSSSIRVSMQMADRIIGPIILLLAIMKKVDRCHLQQYVTRIEQTVKRFFPLHPSDQSLGKKCLVKTIQRLALITLRPKLAKWRYTRGKRRIEENLRAVTGEENGDSPRNGSSRIGKKRKAKQEEEEDKEDEEVEHIEMIQWVIDKLLRALSDPDTEVRWSAAKGLGRIAARLPEDFAAVVVNALLTNNFHRLQGNSSWHGGCLCLAELSRRGCLLPSLLPRAFTIVKQALFFQEPTGRFALGVNVRDAACYVVWAWARAYEASELASHVEEIAASLMCVALFDREVRIRRAASAAFQENVGRQRTFPDGIALITLADYFAVGNRKRCFSQLAYEVSAFSKYTRHLIDHLIVDKMRHWDEMIREQAASSLGRLAHRDGDYMRERMEDTILPGMDAKNVMDRHGFILSAAEVYAGLKETGVVGMEREEERLSSLPSSLISSCSSAGKGVEVLKRAAAISMGRLASVGIPLDERQIGEWLSLLEVLTADDRETTVAVAADSARPFFSRYIDSSPKWSAEAGERARNKMLTTRREGERTGACILAALLRPESIDDKLFETLATIIGSRSETDKLWAAARQASAKAATTAGKNESRTRATVRLLAAGTEDYTTDRRGDIGRMVREESMRGLASLACEGLMNGKELEDALQRMIQQSAEKIGNTRQVACECIISILNSLGDAVPDCEILREVYRDSALFKSDSVLLTLSPLLRSTLFRPHLLAALVLSAGGISEVTTRAATQTITTYLKAASEQDQELFVSLLAEMVSCPMARKSQAALRVLPRLLLECECVERRAEKCAPLQNIMSTLVRITLKSANPSRCRMALETLSVLLSLPEGTKVWRTAADCCLRSLRSPLPAIRRSAAECLYEGLCVSETVDEEALVMLSETTWQDTDDMPGLERTSRLITERILREDTV</sequence>
<reference evidence="8" key="1">
    <citation type="submission" date="2023-10" db="EMBL/GenBank/DDBJ databases">
        <title>Genome assembly of Pristionchus species.</title>
        <authorList>
            <person name="Yoshida K."/>
            <person name="Sommer R.J."/>
        </authorList>
    </citation>
    <scope>NUCLEOTIDE SEQUENCE</scope>
    <source>
        <strain evidence="8">RS0144</strain>
    </source>
</reference>
<dbReference type="GO" id="GO:0000226">
    <property type="term" value="P:microtubule cytoskeleton organization"/>
    <property type="evidence" value="ECO:0007669"/>
    <property type="project" value="TreeGrafter"/>
</dbReference>
<dbReference type="PANTHER" id="PTHR12658:SF0">
    <property type="entry name" value="TUBULIN-SPECIFIC CHAPERONE D"/>
    <property type="match status" value="1"/>
</dbReference>
<dbReference type="Pfam" id="PF23579">
    <property type="entry name" value="ARM_TBCD"/>
    <property type="match status" value="1"/>
</dbReference>
<dbReference type="Pfam" id="PF12612">
    <property type="entry name" value="TFCD_C"/>
    <property type="match status" value="1"/>
</dbReference>
<dbReference type="InterPro" id="IPR021133">
    <property type="entry name" value="HEAT_type_2"/>
</dbReference>
<name>A0AAV5TZR8_9BILA</name>
<dbReference type="InterPro" id="IPR022577">
    <property type="entry name" value="TBCD_C"/>
</dbReference>
<evidence type="ECO:0000256" key="2">
    <source>
        <dbReference type="ARBA" id="ARBA00015003"/>
    </source>
</evidence>
<dbReference type="GO" id="GO:0007023">
    <property type="term" value="P:post-chaperonin tubulin folding pathway"/>
    <property type="evidence" value="ECO:0007669"/>
    <property type="project" value="InterPro"/>
</dbReference>
<dbReference type="InterPro" id="IPR016024">
    <property type="entry name" value="ARM-type_fold"/>
</dbReference>
<feature type="domain" description="Tubulin-folding cofactor D C-terminal" evidence="6">
    <location>
        <begin position="905"/>
        <end position="1076"/>
    </location>
</feature>
<dbReference type="PANTHER" id="PTHR12658">
    <property type="entry name" value="BETA-TUBULIN COFACTOR D"/>
    <property type="match status" value="1"/>
</dbReference>
<dbReference type="Proteomes" id="UP001432027">
    <property type="component" value="Unassembled WGS sequence"/>
</dbReference>
<feature type="repeat" description="HEAT" evidence="4">
    <location>
        <begin position="405"/>
        <end position="441"/>
    </location>
</feature>
<comment type="similarity">
    <text evidence="1">Belongs to the TBCD family.</text>
</comment>
<dbReference type="GO" id="GO:0048487">
    <property type="term" value="F:beta-tubulin binding"/>
    <property type="evidence" value="ECO:0007669"/>
    <property type="project" value="InterPro"/>
</dbReference>
<evidence type="ECO:0000259" key="6">
    <source>
        <dbReference type="Pfam" id="PF12612"/>
    </source>
</evidence>
<protein>
    <recommendedName>
        <fullName evidence="2">Tubulin-specific chaperone D</fullName>
    </recommendedName>
</protein>
<organism evidence="8 9">
    <name type="scientific">Pristionchus entomophagus</name>
    <dbReference type="NCBI Taxonomy" id="358040"/>
    <lineage>
        <taxon>Eukaryota</taxon>
        <taxon>Metazoa</taxon>
        <taxon>Ecdysozoa</taxon>
        <taxon>Nematoda</taxon>
        <taxon>Chromadorea</taxon>
        <taxon>Rhabditida</taxon>
        <taxon>Rhabditina</taxon>
        <taxon>Diplogasteromorpha</taxon>
        <taxon>Diplogasteroidea</taxon>
        <taxon>Neodiplogasteridae</taxon>
        <taxon>Pristionchus</taxon>
    </lineage>
</organism>
<comment type="caution">
    <text evidence="8">The sequence shown here is derived from an EMBL/GenBank/DDBJ whole genome shotgun (WGS) entry which is preliminary data.</text>
</comment>
<feature type="domain" description="Tubulin-folding cofactor D ARM repeats" evidence="7">
    <location>
        <begin position="323"/>
        <end position="573"/>
    </location>
</feature>
<evidence type="ECO:0000313" key="9">
    <source>
        <dbReference type="Proteomes" id="UP001432027"/>
    </source>
</evidence>
<keyword evidence="3" id="KW-0143">Chaperone</keyword>
<feature type="compositionally biased region" description="Acidic residues" evidence="5">
    <location>
        <begin position="386"/>
        <end position="395"/>
    </location>
</feature>
<dbReference type="GO" id="GO:0016328">
    <property type="term" value="C:lateral plasma membrane"/>
    <property type="evidence" value="ECO:0007669"/>
    <property type="project" value="TreeGrafter"/>
</dbReference>
<gene>
    <name evidence="8" type="ORF">PENTCL1PPCAC_22253</name>
</gene>
<evidence type="ECO:0000256" key="5">
    <source>
        <dbReference type="SAM" id="MobiDB-lite"/>
    </source>
</evidence>
<dbReference type="Gene3D" id="1.25.10.10">
    <property type="entry name" value="Leucine-rich Repeat Variant"/>
    <property type="match status" value="2"/>
</dbReference>
<dbReference type="InterPro" id="IPR011989">
    <property type="entry name" value="ARM-like"/>
</dbReference>
<evidence type="ECO:0000313" key="8">
    <source>
        <dbReference type="EMBL" id="GMT00079.1"/>
    </source>
</evidence>
<feature type="region of interest" description="Disordered" evidence="5">
    <location>
        <begin position="1"/>
        <end position="25"/>
    </location>
</feature>
<keyword evidence="9" id="KW-1185">Reference proteome</keyword>
<dbReference type="GO" id="GO:0005096">
    <property type="term" value="F:GTPase activator activity"/>
    <property type="evidence" value="ECO:0007669"/>
    <property type="project" value="InterPro"/>
</dbReference>
<dbReference type="AlphaFoldDB" id="A0AAV5TZR8"/>
<evidence type="ECO:0000256" key="1">
    <source>
        <dbReference type="ARBA" id="ARBA00006853"/>
    </source>
</evidence>
<dbReference type="EMBL" id="BTSX01000005">
    <property type="protein sequence ID" value="GMT00079.1"/>
    <property type="molecule type" value="Genomic_DNA"/>
</dbReference>
<dbReference type="GO" id="GO:0007021">
    <property type="term" value="P:tubulin complex assembly"/>
    <property type="evidence" value="ECO:0007669"/>
    <property type="project" value="InterPro"/>
</dbReference>
<dbReference type="InterPro" id="IPR033162">
    <property type="entry name" value="TBCD"/>
</dbReference>
<dbReference type="GO" id="GO:0034333">
    <property type="term" value="P:adherens junction assembly"/>
    <property type="evidence" value="ECO:0007669"/>
    <property type="project" value="TreeGrafter"/>
</dbReference>
<evidence type="ECO:0000259" key="7">
    <source>
        <dbReference type="Pfam" id="PF25767"/>
    </source>
</evidence>
<dbReference type="InterPro" id="IPR058033">
    <property type="entry name" value="ARM_TBCD_2nd"/>
</dbReference>
<dbReference type="PROSITE" id="PS50077">
    <property type="entry name" value="HEAT_REPEAT"/>
    <property type="match status" value="1"/>
</dbReference>
<accession>A0AAV5TZR8</accession>
<feature type="compositionally biased region" description="Acidic residues" evidence="5">
    <location>
        <begin position="15"/>
        <end position="25"/>
    </location>
</feature>
<evidence type="ECO:0000256" key="3">
    <source>
        <dbReference type="ARBA" id="ARBA00023186"/>
    </source>
</evidence>
<evidence type="ECO:0000256" key="4">
    <source>
        <dbReference type="PROSITE-ProRule" id="PRU00103"/>
    </source>
</evidence>
<dbReference type="SUPFAM" id="SSF48371">
    <property type="entry name" value="ARM repeat"/>
    <property type="match status" value="2"/>
</dbReference>
<dbReference type="GO" id="GO:0070830">
    <property type="term" value="P:bicellular tight junction assembly"/>
    <property type="evidence" value="ECO:0007669"/>
    <property type="project" value="TreeGrafter"/>
</dbReference>
<dbReference type="Pfam" id="PF25767">
    <property type="entry name" value="ARM_TBCD_2nd"/>
    <property type="match status" value="1"/>
</dbReference>
<proteinExistence type="inferred from homology"/>